<feature type="transmembrane region" description="Helical" evidence="9">
    <location>
        <begin position="190"/>
        <end position="209"/>
    </location>
</feature>
<comment type="subcellular location">
    <subcellularLocation>
        <location evidence="1">Membrane</location>
        <topology evidence="1">Multi-pass membrane protein</topology>
    </subcellularLocation>
</comment>
<evidence type="ECO:0000256" key="9">
    <source>
        <dbReference type="SAM" id="Phobius"/>
    </source>
</evidence>
<evidence type="ECO:0000256" key="6">
    <source>
        <dbReference type="ARBA" id="ARBA00023136"/>
    </source>
</evidence>
<evidence type="ECO:0000256" key="3">
    <source>
        <dbReference type="ARBA" id="ARBA00022448"/>
    </source>
</evidence>
<evidence type="ECO:0000313" key="11">
    <source>
        <dbReference type="Proteomes" id="UP000011568"/>
    </source>
</evidence>
<dbReference type="PANTHER" id="PTHR48086:SF8">
    <property type="entry name" value="MONOCARBOXYLIC ACID PERMEASE"/>
    <property type="match status" value="1"/>
</dbReference>
<evidence type="ECO:0000256" key="1">
    <source>
        <dbReference type="ARBA" id="ARBA00004141"/>
    </source>
</evidence>
<dbReference type="Proteomes" id="UP000011568">
    <property type="component" value="Unassembled WGS sequence"/>
</dbReference>
<keyword evidence="3" id="KW-0813">Transport</keyword>
<sequence length="517" mass="55742">MVSTDTLFIAGIPLLYLAFALWIGLRSRGEADQDTTEGYVAGGRGIGLLVMYFVMSASINSAFAFLGGPGWSFSKGAAALYIVAYGGFGMLLWYIFGPKVARLGRKRGYVTQAGFLSDRYNSKYLSVLMAIASVAAFIPYLVVQIKGVAFILTEASNGLIPFWLSGLLPFLVIAIYVLTSGMMGVGWSNVLQGIMMLVLAWFLGLYLPFEIHGGVQPMFEQIANSNPSHLLVGLPQMSMLRYSSFIIVSALGFVMWPHLFMRAYSADSEKTLKKTVALYPTFQFVLIPILLIGYAGVTMVDPAVLSSPDRILPYMITELGINPILIGLFFAGALAATMSTADSILHASVSVTARDFYKPLFGSDISEKSETRLMKLAVFPTVGVAYYFALFSPINIVPLQAAAYGAVVQFLPLMLGALYWPSSTKAGAVSGLFAGTIVTALFTFFVPSPLNLHAGFWGLIVTTVVFVAVSLVTEVEDREFAQEVIRESRPTPSTAQTSSESSSVTATDGGTQSDEAE</sequence>
<comment type="caution">
    <text evidence="10">The sequence shown here is derived from an EMBL/GenBank/DDBJ whole genome shotgun (WGS) entry which is preliminary data.</text>
</comment>
<evidence type="ECO:0000256" key="7">
    <source>
        <dbReference type="RuleBase" id="RU362091"/>
    </source>
</evidence>
<feature type="region of interest" description="Disordered" evidence="8">
    <location>
        <begin position="483"/>
        <end position="517"/>
    </location>
</feature>
<feature type="transmembrane region" description="Helical" evidence="9">
    <location>
        <begin position="242"/>
        <end position="264"/>
    </location>
</feature>
<evidence type="ECO:0000256" key="5">
    <source>
        <dbReference type="ARBA" id="ARBA00022989"/>
    </source>
</evidence>
<dbReference type="GO" id="GO:0022857">
    <property type="term" value="F:transmembrane transporter activity"/>
    <property type="evidence" value="ECO:0007669"/>
    <property type="project" value="InterPro"/>
</dbReference>
<dbReference type="eggNOG" id="arCOG01316">
    <property type="taxonomic scope" value="Archaea"/>
</dbReference>
<feature type="transmembrane region" description="Helical" evidence="9">
    <location>
        <begin position="376"/>
        <end position="396"/>
    </location>
</feature>
<dbReference type="GO" id="GO:0005886">
    <property type="term" value="C:plasma membrane"/>
    <property type="evidence" value="ECO:0007669"/>
    <property type="project" value="TreeGrafter"/>
</dbReference>
<feature type="compositionally biased region" description="Low complexity" evidence="8">
    <location>
        <begin position="490"/>
        <end position="507"/>
    </location>
</feature>
<feature type="transmembrane region" description="Helical" evidence="9">
    <location>
        <begin position="276"/>
        <end position="299"/>
    </location>
</feature>
<dbReference type="CDD" id="cd10322">
    <property type="entry name" value="SLC5sbd"/>
    <property type="match status" value="1"/>
</dbReference>
<feature type="transmembrane region" description="Helical" evidence="9">
    <location>
        <begin position="311"/>
        <end position="336"/>
    </location>
</feature>
<feature type="transmembrane region" description="Helical" evidence="9">
    <location>
        <begin position="452"/>
        <end position="472"/>
    </location>
</feature>
<evidence type="ECO:0000256" key="2">
    <source>
        <dbReference type="ARBA" id="ARBA00006434"/>
    </source>
</evidence>
<dbReference type="PROSITE" id="PS50283">
    <property type="entry name" value="NA_SOLUT_SYMP_3"/>
    <property type="match status" value="1"/>
</dbReference>
<feature type="transmembrane region" description="Helical" evidence="9">
    <location>
        <begin position="46"/>
        <end position="66"/>
    </location>
</feature>
<dbReference type="InterPro" id="IPR038377">
    <property type="entry name" value="Na/Glc_symporter_sf"/>
</dbReference>
<proteinExistence type="inferred from homology"/>
<keyword evidence="4 9" id="KW-0812">Transmembrane</keyword>
<dbReference type="STRING" id="931277.C448_12586"/>
<name>M0M4U0_HALMO</name>
<dbReference type="PATRIC" id="fig|931277.6.peg.2462"/>
<reference evidence="10 11" key="1">
    <citation type="journal article" date="2014" name="PLoS Genet.">
        <title>Phylogenetically driven sequencing of extremely halophilic archaea reveals strategies for static and dynamic osmo-response.</title>
        <authorList>
            <person name="Becker E.A."/>
            <person name="Seitzer P.M."/>
            <person name="Tritt A."/>
            <person name="Larsen D."/>
            <person name="Krusor M."/>
            <person name="Yao A.I."/>
            <person name="Wu D."/>
            <person name="Madern D."/>
            <person name="Eisen J.A."/>
            <person name="Darling A.E."/>
            <person name="Facciotti M.T."/>
        </authorList>
    </citation>
    <scope>NUCLEOTIDE SEQUENCE [LARGE SCALE GENOMIC DNA]</scope>
    <source>
        <strain evidence="10 11">DSM 1307</strain>
    </source>
</reference>
<accession>M0M4U0</accession>
<evidence type="ECO:0000313" key="10">
    <source>
        <dbReference type="EMBL" id="EMA40711.1"/>
    </source>
</evidence>
<dbReference type="Gene3D" id="1.20.1730.10">
    <property type="entry name" value="Sodium/glucose cotransporter"/>
    <property type="match status" value="1"/>
</dbReference>
<dbReference type="Pfam" id="PF00474">
    <property type="entry name" value="SSF"/>
    <property type="match status" value="1"/>
</dbReference>
<organism evidence="10 11">
    <name type="scientific">Halococcus morrhuae DSM 1307</name>
    <dbReference type="NCBI Taxonomy" id="931277"/>
    <lineage>
        <taxon>Archaea</taxon>
        <taxon>Methanobacteriati</taxon>
        <taxon>Methanobacteriota</taxon>
        <taxon>Stenosarchaea group</taxon>
        <taxon>Halobacteria</taxon>
        <taxon>Halobacteriales</taxon>
        <taxon>Halococcaceae</taxon>
        <taxon>Halococcus</taxon>
    </lineage>
</organism>
<gene>
    <name evidence="10" type="ORF">C448_12586</name>
</gene>
<keyword evidence="11" id="KW-1185">Reference proteome</keyword>
<dbReference type="EMBL" id="AOMC01000148">
    <property type="protein sequence ID" value="EMA40711.1"/>
    <property type="molecule type" value="Genomic_DNA"/>
</dbReference>
<keyword evidence="5 9" id="KW-1133">Transmembrane helix</keyword>
<feature type="transmembrane region" description="Helical" evidence="9">
    <location>
        <begin position="158"/>
        <end position="178"/>
    </location>
</feature>
<evidence type="ECO:0000256" key="4">
    <source>
        <dbReference type="ARBA" id="ARBA00022692"/>
    </source>
</evidence>
<dbReference type="RefSeq" id="WP_004055271.1">
    <property type="nucleotide sequence ID" value="NZ_AOMC01000148.1"/>
</dbReference>
<feature type="transmembrane region" description="Helical" evidence="9">
    <location>
        <begin position="427"/>
        <end position="446"/>
    </location>
</feature>
<feature type="compositionally biased region" description="Polar residues" evidence="8">
    <location>
        <begin position="508"/>
        <end position="517"/>
    </location>
</feature>
<feature type="transmembrane region" description="Helical" evidence="9">
    <location>
        <begin position="402"/>
        <end position="420"/>
    </location>
</feature>
<dbReference type="InterPro" id="IPR050277">
    <property type="entry name" value="Sodium:Solute_Symporter"/>
</dbReference>
<dbReference type="AlphaFoldDB" id="M0M4U0"/>
<comment type="similarity">
    <text evidence="2 7">Belongs to the sodium:solute symporter (SSF) (TC 2.A.21) family.</text>
</comment>
<feature type="transmembrane region" description="Helical" evidence="9">
    <location>
        <begin position="127"/>
        <end position="152"/>
    </location>
</feature>
<feature type="transmembrane region" description="Helical" evidence="9">
    <location>
        <begin position="78"/>
        <end position="97"/>
    </location>
</feature>
<feature type="transmembrane region" description="Helical" evidence="9">
    <location>
        <begin position="6"/>
        <end position="25"/>
    </location>
</feature>
<dbReference type="OrthoDB" id="19182at2157"/>
<protein>
    <submittedName>
        <fullName evidence="10">Na+/solute symporter</fullName>
    </submittedName>
</protein>
<evidence type="ECO:0000256" key="8">
    <source>
        <dbReference type="SAM" id="MobiDB-lite"/>
    </source>
</evidence>
<keyword evidence="6 9" id="KW-0472">Membrane</keyword>
<dbReference type="PANTHER" id="PTHR48086">
    <property type="entry name" value="SODIUM/PROLINE SYMPORTER-RELATED"/>
    <property type="match status" value="1"/>
</dbReference>
<dbReference type="InterPro" id="IPR001734">
    <property type="entry name" value="Na/solute_symporter"/>
</dbReference>